<dbReference type="AlphaFoldDB" id="A0A392W240"/>
<dbReference type="Proteomes" id="UP000265520">
    <property type="component" value="Unassembled WGS sequence"/>
</dbReference>
<evidence type="ECO:0000313" key="2">
    <source>
        <dbReference type="Proteomes" id="UP000265520"/>
    </source>
</evidence>
<sequence>MRSALRTTLLRSASVVRVVLLRFRSSAALLRRSFPVVVFSG</sequence>
<comment type="caution">
    <text evidence="1">The sequence shown here is derived from an EMBL/GenBank/DDBJ whole genome shotgun (WGS) entry which is preliminary data.</text>
</comment>
<evidence type="ECO:0000313" key="1">
    <source>
        <dbReference type="EMBL" id="MCI94734.1"/>
    </source>
</evidence>
<accession>A0A392W240</accession>
<keyword evidence="2" id="KW-1185">Reference proteome</keyword>
<name>A0A392W240_9FABA</name>
<reference evidence="1 2" key="1">
    <citation type="journal article" date="2018" name="Front. Plant Sci.">
        <title>Red Clover (Trifolium pratense) and Zigzag Clover (T. medium) - A Picture of Genomic Similarities and Differences.</title>
        <authorList>
            <person name="Dluhosova J."/>
            <person name="Istvanek J."/>
            <person name="Nedelnik J."/>
            <person name="Repkova J."/>
        </authorList>
    </citation>
    <scope>NUCLEOTIDE SEQUENCE [LARGE SCALE GENOMIC DNA]</scope>
    <source>
        <strain evidence="2">cv. 10/8</strain>
        <tissue evidence="1">Leaf</tissue>
    </source>
</reference>
<dbReference type="EMBL" id="LXQA011365046">
    <property type="protein sequence ID" value="MCI94734.1"/>
    <property type="molecule type" value="Genomic_DNA"/>
</dbReference>
<proteinExistence type="predicted"/>
<protein>
    <submittedName>
        <fullName evidence="1">Uncharacterized protein</fullName>
    </submittedName>
</protein>
<feature type="non-terminal residue" evidence="1">
    <location>
        <position position="41"/>
    </location>
</feature>
<organism evidence="1 2">
    <name type="scientific">Trifolium medium</name>
    <dbReference type="NCBI Taxonomy" id="97028"/>
    <lineage>
        <taxon>Eukaryota</taxon>
        <taxon>Viridiplantae</taxon>
        <taxon>Streptophyta</taxon>
        <taxon>Embryophyta</taxon>
        <taxon>Tracheophyta</taxon>
        <taxon>Spermatophyta</taxon>
        <taxon>Magnoliopsida</taxon>
        <taxon>eudicotyledons</taxon>
        <taxon>Gunneridae</taxon>
        <taxon>Pentapetalae</taxon>
        <taxon>rosids</taxon>
        <taxon>fabids</taxon>
        <taxon>Fabales</taxon>
        <taxon>Fabaceae</taxon>
        <taxon>Papilionoideae</taxon>
        <taxon>50 kb inversion clade</taxon>
        <taxon>NPAAA clade</taxon>
        <taxon>Hologalegina</taxon>
        <taxon>IRL clade</taxon>
        <taxon>Trifolieae</taxon>
        <taxon>Trifolium</taxon>
    </lineage>
</organism>